<keyword evidence="5" id="KW-0067">ATP-binding</keyword>
<name>A0ABT4CRK6_9CLOT</name>
<organism evidence="7 8">
    <name type="scientific">Clostridium ganghwense</name>
    <dbReference type="NCBI Taxonomy" id="312089"/>
    <lineage>
        <taxon>Bacteria</taxon>
        <taxon>Bacillati</taxon>
        <taxon>Bacillota</taxon>
        <taxon>Clostridia</taxon>
        <taxon>Eubacteriales</taxon>
        <taxon>Clostridiaceae</taxon>
        <taxon>Clostridium</taxon>
    </lineage>
</organism>
<evidence type="ECO:0000313" key="7">
    <source>
        <dbReference type="EMBL" id="MCY6371700.1"/>
    </source>
</evidence>
<dbReference type="EMBL" id="JAPQES010000005">
    <property type="protein sequence ID" value="MCY6371700.1"/>
    <property type="molecule type" value="Genomic_DNA"/>
</dbReference>
<dbReference type="PANTHER" id="PTHR10534:SF2">
    <property type="entry name" value="PYRIDOXAL KINASE"/>
    <property type="match status" value="1"/>
</dbReference>
<protein>
    <recommendedName>
        <fullName evidence="1">pyridoxal kinase</fullName>
        <ecNumber evidence="1">2.7.1.35</ecNumber>
    </recommendedName>
</protein>
<dbReference type="NCBIfam" id="NF005491">
    <property type="entry name" value="PRK07105.1"/>
    <property type="match status" value="1"/>
</dbReference>
<comment type="caution">
    <text evidence="7">The sequence shown here is derived from an EMBL/GenBank/DDBJ whole genome shotgun (WGS) entry which is preliminary data.</text>
</comment>
<evidence type="ECO:0000313" key="8">
    <source>
        <dbReference type="Proteomes" id="UP001079657"/>
    </source>
</evidence>
<dbReference type="InterPro" id="IPR029056">
    <property type="entry name" value="Ribokinase-like"/>
</dbReference>
<dbReference type="RefSeq" id="WP_268050582.1">
    <property type="nucleotide sequence ID" value="NZ_JAPQES010000005.1"/>
</dbReference>
<evidence type="ECO:0000256" key="5">
    <source>
        <dbReference type="ARBA" id="ARBA00022840"/>
    </source>
</evidence>
<evidence type="ECO:0000256" key="3">
    <source>
        <dbReference type="ARBA" id="ARBA00022741"/>
    </source>
</evidence>
<dbReference type="SUPFAM" id="SSF53613">
    <property type="entry name" value="Ribokinase-like"/>
    <property type="match status" value="1"/>
</dbReference>
<gene>
    <name evidence="7" type="ORF">OXH55_13725</name>
</gene>
<dbReference type="Pfam" id="PF08543">
    <property type="entry name" value="Phos_pyr_kin"/>
    <property type="match status" value="1"/>
</dbReference>
<evidence type="ECO:0000256" key="1">
    <source>
        <dbReference type="ARBA" id="ARBA00012104"/>
    </source>
</evidence>
<keyword evidence="8" id="KW-1185">Reference proteome</keyword>
<accession>A0ABT4CRK6</accession>
<dbReference type="GO" id="GO:0008478">
    <property type="term" value="F:pyridoxal kinase activity"/>
    <property type="evidence" value="ECO:0007669"/>
    <property type="project" value="UniProtKB-EC"/>
</dbReference>
<dbReference type="InterPro" id="IPR004625">
    <property type="entry name" value="PyrdxlKinase"/>
</dbReference>
<feature type="domain" description="Pyridoxamine kinase/Phosphomethylpyrimidine kinase" evidence="6">
    <location>
        <begin position="32"/>
        <end position="261"/>
    </location>
</feature>
<dbReference type="InterPro" id="IPR013749">
    <property type="entry name" value="PM/HMP-P_kinase-1"/>
</dbReference>
<evidence type="ECO:0000256" key="2">
    <source>
        <dbReference type="ARBA" id="ARBA00022679"/>
    </source>
</evidence>
<proteinExistence type="predicted"/>
<dbReference type="EC" id="2.7.1.35" evidence="1"/>
<dbReference type="Proteomes" id="UP001079657">
    <property type="component" value="Unassembled WGS sequence"/>
</dbReference>
<dbReference type="Gene3D" id="3.40.1190.20">
    <property type="match status" value="1"/>
</dbReference>
<reference evidence="7" key="1">
    <citation type="submission" date="2022-12" db="EMBL/GenBank/DDBJ databases">
        <authorList>
            <person name="Wang J."/>
        </authorList>
    </citation>
    <scope>NUCLEOTIDE SEQUENCE</scope>
    <source>
        <strain evidence="7">HY-42-06</strain>
    </source>
</reference>
<dbReference type="CDD" id="cd01173">
    <property type="entry name" value="pyridoxal_pyridoxamine_kinase"/>
    <property type="match status" value="1"/>
</dbReference>
<sequence length="290" mass="32078">MIKPVKRIAAIHDLSGFGRASLTVIMPILSTMGIQVCPMPTAILSSHTGGFTGYSFVDLTDTMIDYKNHWKELNIDFDCIYSGFLGSTKQIDIISGFIDDFGTEENLVVVDPVMGDNGKLYDTMGTDMIESMKKLVSKADVITPNFTEAAYLLNKNCDLDISEEMIKEWLVELSHMGPNTVIITSVPEPKMSKNTSVIAYDRKSNKFWKVSCEYIPAHFPGTGDGFTSVIVGSLLQGDSLPIALDRGVQFITACIRASYGFDYPHREGVLLEKVLQNLNMPVMVSSYELI</sequence>
<keyword evidence="3" id="KW-0547">Nucleotide-binding</keyword>
<evidence type="ECO:0000259" key="6">
    <source>
        <dbReference type="Pfam" id="PF08543"/>
    </source>
</evidence>
<keyword evidence="4 7" id="KW-0418">Kinase</keyword>
<evidence type="ECO:0000256" key="4">
    <source>
        <dbReference type="ARBA" id="ARBA00022777"/>
    </source>
</evidence>
<keyword evidence="2 7" id="KW-0808">Transferase</keyword>
<dbReference type="PANTHER" id="PTHR10534">
    <property type="entry name" value="PYRIDOXAL KINASE"/>
    <property type="match status" value="1"/>
</dbReference>